<keyword evidence="3" id="KW-0004">4Fe-4S</keyword>
<evidence type="ECO:0000256" key="13">
    <source>
        <dbReference type="SAM" id="MobiDB-lite"/>
    </source>
</evidence>
<dbReference type="Gene3D" id="3.30.70.20">
    <property type="match status" value="1"/>
</dbReference>
<dbReference type="EMBL" id="BMZI01000001">
    <property type="protein sequence ID" value="GHB07551.1"/>
    <property type="molecule type" value="Genomic_DNA"/>
</dbReference>
<evidence type="ECO:0000256" key="7">
    <source>
        <dbReference type="ARBA" id="ARBA00022967"/>
    </source>
</evidence>
<keyword evidence="2" id="KW-1003">Cell membrane</keyword>
<keyword evidence="11" id="KW-0472">Membrane</keyword>
<keyword evidence="10" id="KW-0411">Iron-sulfur</keyword>
<accession>A0ABQ3DN55</accession>
<feature type="coiled-coil region" evidence="12">
    <location>
        <begin position="237"/>
        <end position="323"/>
    </location>
</feature>
<dbReference type="Proteomes" id="UP000646745">
    <property type="component" value="Unassembled WGS sequence"/>
</dbReference>
<evidence type="ECO:0000256" key="2">
    <source>
        <dbReference type="ARBA" id="ARBA00022475"/>
    </source>
</evidence>
<dbReference type="PROSITE" id="PS51379">
    <property type="entry name" value="4FE4S_FER_2"/>
    <property type="match status" value="2"/>
</dbReference>
<keyword evidence="4" id="KW-0997">Cell inner membrane</keyword>
<dbReference type="RefSeq" id="WP_229808850.1">
    <property type="nucleotide sequence ID" value="NZ_BMZI01000001.1"/>
</dbReference>
<evidence type="ECO:0000256" key="3">
    <source>
        <dbReference type="ARBA" id="ARBA00022485"/>
    </source>
</evidence>
<comment type="caution">
    <text evidence="16">The sequence shown here is derived from an EMBL/GenBank/DDBJ whole genome shotgun (WGS) entry which is preliminary data.</text>
</comment>
<keyword evidence="9" id="KW-0408">Iron</keyword>
<evidence type="ECO:0000256" key="10">
    <source>
        <dbReference type="ARBA" id="ARBA00023014"/>
    </source>
</evidence>
<evidence type="ECO:0000259" key="14">
    <source>
        <dbReference type="PROSITE" id="PS51379"/>
    </source>
</evidence>
<keyword evidence="1" id="KW-0813">Transport</keyword>
<evidence type="ECO:0000313" key="17">
    <source>
        <dbReference type="Proteomes" id="UP000646745"/>
    </source>
</evidence>
<evidence type="ECO:0000256" key="6">
    <source>
        <dbReference type="ARBA" id="ARBA00022737"/>
    </source>
</evidence>
<protein>
    <submittedName>
        <fullName evidence="16">(4Fe-4S)-binding protein</fullName>
    </submittedName>
</protein>
<evidence type="ECO:0000256" key="8">
    <source>
        <dbReference type="ARBA" id="ARBA00022982"/>
    </source>
</evidence>
<dbReference type="InterPro" id="IPR007202">
    <property type="entry name" value="4Fe-4S_dom"/>
</dbReference>
<feature type="region of interest" description="Disordered" evidence="13">
    <location>
        <begin position="178"/>
        <end position="211"/>
    </location>
</feature>
<dbReference type="NCBIfam" id="TIGR01944">
    <property type="entry name" value="rnfB"/>
    <property type="match status" value="1"/>
</dbReference>
<dbReference type="Pfam" id="PF14697">
    <property type="entry name" value="Fer4_21"/>
    <property type="match status" value="1"/>
</dbReference>
<dbReference type="InterPro" id="IPR017900">
    <property type="entry name" value="4Fe4S_Fe_S_CS"/>
</dbReference>
<dbReference type="InterPro" id="IPR050294">
    <property type="entry name" value="RnfB_subfamily"/>
</dbReference>
<dbReference type="PANTHER" id="PTHR42859">
    <property type="entry name" value="OXIDOREDUCTASE"/>
    <property type="match status" value="1"/>
</dbReference>
<evidence type="ECO:0000256" key="4">
    <source>
        <dbReference type="ARBA" id="ARBA00022519"/>
    </source>
</evidence>
<name>A0ABQ3DN55_9GAMM</name>
<feature type="domain" description="4Fe-4S ferredoxin-type" evidence="14">
    <location>
        <begin position="104"/>
        <end position="133"/>
    </location>
</feature>
<feature type="domain" description="4Fe-4S" evidence="15">
    <location>
        <begin position="1"/>
        <end position="61"/>
    </location>
</feature>
<feature type="domain" description="4Fe-4S ferredoxin-type" evidence="14">
    <location>
        <begin position="74"/>
        <end position="103"/>
    </location>
</feature>
<dbReference type="Gene3D" id="1.10.15.40">
    <property type="entry name" value="Electron transport complex subunit B, putative Fe-S cluster"/>
    <property type="match status" value="1"/>
</dbReference>
<evidence type="ECO:0000256" key="1">
    <source>
        <dbReference type="ARBA" id="ARBA00022448"/>
    </source>
</evidence>
<keyword evidence="5" id="KW-0479">Metal-binding</keyword>
<organism evidence="16 17">
    <name type="scientific">Salinicola rhizosphaerae</name>
    <dbReference type="NCBI Taxonomy" id="1443141"/>
    <lineage>
        <taxon>Bacteria</taxon>
        <taxon>Pseudomonadati</taxon>
        <taxon>Pseudomonadota</taxon>
        <taxon>Gammaproteobacteria</taxon>
        <taxon>Oceanospirillales</taxon>
        <taxon>Halomonadaceae</taxon>
        <taxon>Salinicola</taxon>
    </lineage>
</organism>
<dbReference type="Pfam" id="PF04060">
    <property type="entry name" value="FeS"/>
    <property type="match status" value="1"/>
</dbReference>
<keyword evidence="12" id="KW-0175">Coiled coil</keyword>
<keyword evidence="8" id="KW-0249">Electron transport</keyword>
<dbReference type="PANTHER" id="PTHR42859:SF3">
    <property type="entry name" value="ION-TRANSLOCATING OXIDOREDUCTASE COMPLEX SUBUNIT B"/>
    <property type="match status" value="1"/>
</dbReference>
<evidence type="ECO:0000256" key="5">
    <source>
        <dbReference type="ARBA" id="ARBA00022723"/>
    </source>
</evidence>
<dbReference type="InterPro" id="IPR010207">
    <property type="entry name" value="Elect_transpt_cplx_RnfB/RsxB"/>
</dbReference>
<evidence type="ECO:0000256" key="11">
    <source>
        <dbReference type="ARBA" id="ARBA00023136"/>
    </source>
</evidence>
<evidence type="ECO:0000259" key="15">
    <source>
        <dbReference type="PROSITE" id="PS51656"/>
    </source>
</evidence>
<keyword evidence="7" id="KW-1278">Translocase</keyword>
<reference evidence="17" key="1">
    <citation type="journal article" date="2019" name="Int. J. Syst. Evol. Microbiol.">
        <title>The Global Catalogue of Microorganisms (GCM) 10K type strain sequencing project: providing services to taxonomists for standard genome sequencing and annotation.</title>
        <authorList>
            <consortium name="The Broad Institute Genomics Platform"/>
            <consortium name="The Broad Institute Genome Sequencing Center for Infectious Disease"/>
            <person name="Wu L."/>
            <person name="Ma J."/>
        </authorList>
    </citation>
    <scope>NUCLEOTIDE SEQUENCE [LARGE SCALE GENOMIC DNA]</scope>
    <source>
        <strain evidence="17">KCTC 32998</strain>
    </source>
</reference>
<keyword evidence="6" id="KW-0677">Repeat</keyword>
<evidence type="ECO:0000256" key="12">
    <source>
        <dbReference type="SAM" id="Coils"/>
    </source>
</evidence>
<evidence type="ECO:0000313" key="16">
    <source>
        <dbReference type="EMBL" id="GHB07551.1"/>
    </source>
</evidence>
<evidence type="ECO:0000256" key="9">
    <source>
        <dbReference type="ARBA" id="ARBA00023004"/>
    </source>
</evidence>
<dbReference type="PROSITE" id="PS00198">
    <property type="entry name" value="4FE4S_FER_1"/>
    <property type="match status" value="2"/>
</dbReference>
<proteinExistence type="predicted"/>
<dbReference type="PROSITE" id="PS51656">
    <property type="entry name" value="4FE4S"/>
    <property type="match status" value="1"/>
</dbReference>
<keyword evidence="17" id="KW-1185">Reference proteome</keyword>
<gene>
    <name evidence="16" type="ORF">GCM10009038_00960</name>
</gene>
<sequence>MPAAHITVERIDAELPQTQCGKCGHDGCRPYAEAIVQGEAINRCPPGGERTRDRLAAITGQPALALIEPAQTPLMAVIREAECIGCTKCIQACPVDAILGAAKQMHTVIETECTGCELCVAPCPVDCIDLIEHPQWAEATNDEQRQDYLAFRAANGRRRYEARDRRLAALESEKRRKREARIAAARGKPHESESSSAAGSMPPATVDPTALKAQRATITARLKRLGRQLEKADDAQRRSLEERIAAFEMQLAALDQQLEQPRAGELKHERQHQHIAVAAAEQALRKARQELAHFQRQQDSGGIEQAEAKIREAQHLIASASQTPEGINS</sequence>
<dbReference type="InterPro" id="IPR017896">
    <property type="entry name" value="4Fe4S_Fe-S-bd"/>
</dbReference>
<dbReference type="SUPFAM" id="SSF54862">
    <property type="entry name" value="4Fe-4S ferredoxins"/>
    <property type="match status" value="1"/>
</dbReference>